<sequence length="56" mass="5902">MRKKILFLSIFCLVFFIASSALAVESVDLLKNTGAAAGYPSQTANEYSMAATVGAI</sequence>
<dbReference type="Proteomes" id="UP000034108">
    <property type="component" value="Unassembled WGS sequence"/>
</dbReference>
<evidence type="ECO:0008006" key="4">
    <source>
        <dbReference type="Google" id="ProtNLM"/>
    </source>
</evidence>
<evidence type="ECO:0000313" key="3">
    <source>
        <dbReference type="Proteomes" id="UP000034108"/>
    </source>
</evidence>
<organism evidence="2 3">
    <name type="scientific">Candidatus Magasanikbacteria bacterium GW2011_GWC2_41_17</name>
    <dbReference type="NCBI Taxonomy" id="1619048"/>
    <lineage>
        <taxon>Bacteria</taxon>
        <taxon>Candidatus Magasanikiibacteriota</taxon>
    </lineage>
</organism>
<keyword evidence="1" id="KW-0732">Signal</keyword>
<feature type="chain" id="PRO_5002535492" description="DUF4134 domain-containing protein" evidence="1">
    <location>
        <begin position="24"/>
        <end position="56"/>
    </location>
</feature>
<feature type="non-terminal residue" evidence="2">
    <location>
        <position position="56"/>
    </location>
</feature>
<proteinExistence type="predicted"/>
<comment type="caution">
    <text evidence="2">The sequence shown here is derived from an EMBL/GenBank/DDBJ whole genome shotgun (WGS) entry which is preliminary data.</text>
</comment>
<dbReference type="EMBL" id="LCAV01000040">
    <property type="protein sequence ID" value="KKR96782.1"/>
    <property type="molecule type" value="Genomic_DNA"/>
</dbReference>
<dbReference type="STRING" id="1619048.UU49_C0040G0009"/>
<protein>
    <recommendedName>
        <fullName evidence="4">DUF4134 domain-containing protein</fullName>
    </recommendedName>
</protein>
<feature type="signal peptide" evidence="1">
    <location>
        <begin position="1"/>
        <end position="23"/>
    </location>
</feature>
<reference evidence="2 3" key="1">
    <citation type="journal article" date="2015" name="Nature">
        <title>rRNA introns, odd ribosomes, and small enigmatic genomes across a large radiation of phyla.</title>
        <authorList>
            <person name="Brown C.T."/>
            <person name="Hug L.A."/>
            <person name="Thomas B.C."/>
            <person name="Sharon I."/>
            <person name="Castelle C.J."/>
            <person name="Singh A."/>
            <person name="Wilkins M.J."/>
            <person name="Williams K.H."/>
            <person name="Banfield J.F."/>
        </authorList>
    </citation>
    <scope>NUCLEOTIDE SEQUENCE [LARGE SCALE GENOMIC DNA]</scope>
</reference>
<accession>A0A0G0Y914</accession>
<name>A0A0G0Y914_9BACT</name>
<evidence type="ECO:0000313" key="2">
    <source>
        <dbReference type="EMBL" id="KKR96782.1"/>
    </source>
</evidence>
<dbReference type="AlphaFoldDB" id="A0A0G0Y914"/>
<evidence type="ECO:0000256" key="1">
    <source>
        <dbReference type="SAM" id="SignalP"/>
    </source>
</evidence>
<gene>
    <name evidence="2" type="ORF">UU49_C0040G0009</name>
</gene>